<feature type="compositionally biased region" description="Polar residues" evidence="12">
    <location>
        <begin position="8"/>
        <end position="18"/>
    </location>
</feature>
<feature type="region of interest" description="Disordered" evidence="12">
    <location>
        <begin position="1"/>
        <end position="29"/>
    </location>
</feature>
<evidence type="ECO:0000313" key="13">
    <source>
        <dbReference type="EMBL" id="KAB8338958.1"/>
    </source>
</evidence>
<keyword evidence="6" id="KW-0999">Mitochondrion inner membrane</keyword>
<evidence type="ECO:0000256" key="9">
    <source>
        <dbReference type="ARBA" id="ARBA00023010"/>
    </source>
</evidence>
<evidence type="ECO:0000256" key="3">
    <source>
        <dbReference type="ARBA" id="ARBA00020796"/>
    </source>
</evidence>
<dbReference type="AlphaFoldDB" id="A0A5N6KR15"/>
<dbReference type="InterPro" id="IPR021056">
    <property type="entry name" value="Mt_import_IM_translocase_Tim54"/>
</dbReference>
<keyword evidence="9" id="KW-0811">Translocation</keyword>
<dbReference type="GO" id="GO:0015031">
    <property type="term" value="P:protein transport"/>
    <property type="evidence" value="ECO:0007669"/>
    <property type="project" value="UniProtKB-KW"/>
</dbReference>
<evidence type="ECO:0000256" key="12">
    <source>
        <dbReference type="SAM" id="MobiDB-lite"/>
    </source>
</evidence>
<keyword evidence="11" id="KW-0472">Membrane</keyword>
<keyword evidence="7" id="KW-0653">Protein transport</keyword>
<dbReference type="GO" id="GO:0005743">
    <property type="term" value="C:mitochondrial inner membrane"/>
    <property type="evidence" value="ECO:0007669"/>
    <property type="project" value="UniProtKB-SubCell"/>
</dbReference>
<keyword evidence="10" id="KW-0496">Mitochondrion</keyword>
<keyword evidence="8" id="KW-1133">Transmembrane helix</keyword>
<keyword evidence="5" id="KW-0812">Transmembrane</keyword>
<dbReference type="Proteomes" id="UP000327013">
    <property type="component" value="Unassembled WGS sequence"/>
</dbReference>
<organism evidence="13 14">
    <name type="scientific">Carpinus fangiana</name>
    <dbReference type="NCBI Taxonomy" id="176857"/>
    <lineage>
        <taxon>Eukaryota</taxon>
        <taxon>Viridiplantae</taxon>
        <taxon>Streptophyta</taxon>
        <taxon>Embryophyta</taxon>
        <taxon>Tracheophyta</taxon>
        <taxon>Spermatophyta</taxon>
        <taxon>Magnoliopsida</taxon>
        <taxon>eudicotyledons</taxon>
        <taxon>Gunneridae</taxon>
        <taxon>Pentapetalae</taxon>
        <taxon>rosids</taxon>
        <taxon>fabids</taxon>
        <taxon>Fagales</taxon>
        <taxon>Betulaceae</taxon>
        <taxon>Carpinus</taxon>
    </lineage>
</organism>
<accession>A0A5N6KR15</accession>
<evidence type="ECO:0000313" key="14">
    <source>
        <dbReference type="Proteomes" id="UP000327013"/>
    </source>
</evidence>
<dbReference type="OrthoDB" id="5598305at2759"/>
<evidence type="ECO:0000256" key="2">
    <source>
        <dbReference type="ARBA" id="ARBA00006355"/>
    </source>
</evidence>
<evidence type="ECO:0000256" key="4">
    <source>
        <dbReference type="ARBA" id="ARBA00022448"/>
    </source>
</evidence>
<sequence>MAEEPKSAANTTKSSSPSDAARHATPKSNPAFRALGLPNLRFRLPSRNWIIFLTITGSWTGALLYDRQQKKKIQRKWCDLVEHIARDSLPVNSLARRFTIYLAAPPGDGVRSAREHFVEYVKPILVAAALDWDVVEGRKEGDVRAGLSERIRRARRANGESPEIPLEADGKLALDALRQRTGVDDWPGVNGDLVIGRHTWKEYIRGLHEGWLGPLDAPEEVESSPVTPLLKDESKDPTTLDTVQTHALPEPVFQPDQSKSITVDAAPVDLSLSSGEEHKAEKTPNARKGLTFRLPYNTTDSYDLSPLPATVPDELPPSSPVPFPHILGFFNTPIRMYRFLNKRKLADDIGRRTAAAVLASHHAFASPLDRDVLDNSDYATWEQEGILKHEEQDWQKKALASGDGNTDRVWENPITLDHRIAGRMRLFELTPIDEERARRIGKGSSGIPGLV</sequence>
<dbReference type="EMBL" id="VIBQ01000010">
    <property type="protein sequence ID" value="KAB8338958.1"/>
    <property type="molecule type" value="Genomic_DNA"/>
</dbReference>
<evidence type="ECO:0000256" key="1">
    <source>
        <dbReference type="ARBA" id="ARBA00004434"/>
    </source>
</evidence>
<protein>
    <recommendedName>
        <fullName evidence="3">Mitochondrial import inner membrane translocase subunit TIM54</fullName>
    </recommendedName>
</protein>
<comment type="subcellular location">
    <subcellularLocation>
        <location evidence="1">Mitochondrion inner membrane</location>
        <topology evidence="1">Single-pass membrane protein</topology>
    </subcellularLocation>
</comment>
<evidence type="ECO:0000256" key="8">
    <source>
        <dbReference type="ARBA" id="ARBA00022989"/>
    </source>
</evidence>
<keyword evidence="14" id="KW-1185">Reference proteome</keyword>
<comment type="caution">
    <text evidence="13">The sequence shown here is derived from an EMBL/GenBank/DDBJ whole genome shotgun (WGS) entry which is preliminary data.</text>
</comment>
<evidence type="ECO:0000256" key="11">
    <source>
        <dbReference type="ARBA" id="ARBA00023136"/>
    </source>
</evidence>
<dbReference type="Pfam" id="PF11711">
    <property type="entry name" value="Tim54"/>
    <property type="match status" value="1"/>
</dbReference>
<comment type="similarity">
    <text evidence="2">Belongs to the TIM54 family.</text>
</comment>
<evidence type="ECO:0000256" key="5">
    <source>
        <dbReference type="ARBA" id="ARBA00022692"/>
    </source>
</evidence>
<gene>
    <name evidence="13" type="ORF">FH972_021898</name>
</gene>
<evidence type="ECO:0000256" key="6">
    <source>
        <dbReference type="ARBA" id="ARBA00022792"/>
    </source>
</evidence>
<name>A0A5N6KR15_9ROSI</name>
<evidence type="ECO:0000256" key="10">
    <source>
        <dbReference type="ARBA" id="ARBA00023128"/>
    </source>
</evidence>
<evidence type="ECO:0000256" key="7">
    <source>
        <dbReference type="ARBA" id="ARBA00022927"/>
    </source>
</evidence>
<proteinExistence type="inferred from homology"/>
<keyword evidence="4" id="KW-0813">Transport</keyword>
<reference evidence="13 14" key="1">
    <citation type="submission" date="2019-06" db="EMBL/GenBank/DDBJ databases">
        <title>A chromosomal-level reference genome of Carpinus fangiana (Coryloideae, Betulaceae).</title>
        <authorList>
            <person name="Yang X."/>
            <person name="Wang Z."/>
            <person name="Zhang L."/>
            <person name="Hao G."/>
            <person name="Liu J."/>
            <person name="Yang Y."/>
        </authorList>
    </citation>
    <scope>NUCLEOTIDE SEQUENCE [LARGE SCALE GENOMIC DNA]</scope>
    <source>
        <strain evidence="13">Cfa_2016G</strain>
        <tissue evidence="13">Leaf</tissue>
    </source>
</reference>